<dbReference type="Proteomes" id="UP000001400">
    <property type="component" value="Chromosome"/>
</dbReference>
<dbReference type="OrthoDB" id="371710at2157"/>
<dbReference type="SMART" id="SM00093">
    <property type="entry name" value="SERPIN"/>
    <property type="match status" value="1"/>
</dbReference>
<dbReference type="SUPFAM" id="SSF56574">
    <property type="entry name" value="Serpins"/>
    <property type="match status" value="1"/>
</dbReference>
<keyword evidence="4" id="KW-1185">Reference proteome</keyword>
<dbReference type="RefSeq" id="WP_008085054.1">
    <property type="nucleotide sequence ID" value="NC_013926.1"/>
</dbReference>
<dbReference type="GO" id="GO:0004867">
    <property type="term" value="F:serine-type endopeptidase inhibitor activity"/>
    <property type="evidence" value="ECO:0007669"/>
    <property type="project" value="InterPro"/>
</dbReference>
<dbReference type="CDD" id="cd19590">
    <property type="entry name" value="serpin_thermopin-like"/>
    <property type="match status" value="1"/>
</dbReference>
<dbReference type="Gene3D" id="3.30.497.10">
    <property type="entry name" value="Antithrombin, subunit I, domain 2"/>
    <property type="match status" value="1"/>
</dbReference>
<dbReference type="HOGENOM" id="CLU_023330_0_2_2"/>
<dbReference type="InterPro" id="IPR000215">
    <property type="entry name" value="Serpin_fam"/>
</dbReference>
<dbReference type="Gene3D" id="2.30.39.10">
    <property type="entry name" value="Alpha-1-antitrypsin, domain 1"/>
    <property type="match status" value="1"/>
</dbReference>
<proteinExistence type="inferred from homology"/>
<dbReference type="InterPro" id="IPR042185">
    <property type="entry name" value="Serpin_sf_2"/>
</dbReference>
<evidence type="ECO:0000313" key="4">
    <source>
        <dbReference type="Proteomes" id="UP000001400"/>
    </source>
</evidence>
<dbReference type="STRING" id="439481.Aboo_0107"/>
<dbReference type="KEGG" id="abi:Aboo_0107"/>
<dbReference type="InterPro" id="IPR042178">
    <property type="entry name" value="Serpin_sf_1"/>
</dbReference>
<dbReference type="PANTHER" id="PTHR11461:SF211">
    <property type="entry name" value="GH10112P-RELATED"/>
    <property type="match status" value="1"/>
</dbReference>
<dbReference type="GO" id="GO:0005615">
    <property type="term" value="C:extracellular space"/>
    <property type="evidence" value="ECO:0007669"/>
    <property type="project" value="InterPro"/>
</dbReference>
<dbReference type="EMBL" id="CP001941">
    <property type="protein sequence ID" value="ADD07919.1"/>
    <property type="molecule type" value="Genomic_DNA"/>
</dbReference>
<dbReference type="PROSITE" id="PS00284">
    <property type="entry name" value="SERPIN"/>
    <property type="match status" value="1"/>
</dbReference>
<comment type="similarity">
    <text evidence="1">Belongs to the serpin family.</text>
</comment>
<dbReference type="eggNOG" id="arCOG04933">
    <property type="taxonomic scope" value="Archaea"/>
</dbReference>
<dbReference type="AlphaFoldDB" id="B5IEP5"/>
<dbReference type="InterPro" id="IPR036186">
    <property type="entry name" value="Serpin_sf"/>
</dbReference>
<sequence>MKTRKVSSIITLILTALLLGTYIFQNAPTTQNSNKNLRPQWNNGGVNTENLQALGYANNRFALSLFNEIWGQENNTFFSPLSIWIVLAMLYEGAEGESAAQLEKVLYLPKNKTILQENIKYLLDELNNGGNYTLKIANALWPQINSSVKQEYAEVLENYYYAYLQYLNYAKDPEKAIETINSWVENQTNRKIKNLLHKGDVNPQTILVLTNAIYFYGLWNYPFNASKTNNGYFLTPHGRVKVKMMHGEFTLKYTEDKNAQVVELPYKGKNISMLVILPKTQDFEINLTKIQKWIENLRDARVNISFPRFDMKEKLNLKNSLERLGIKDIFNPAKANLSGISQSISVSNIVHQSYVKVDENGTEAAAATGVSVVATALPLLPHVVFNADHPFLFLIMDKITGSILFMGWVAYPS</sequence>
<evidence type="ECO:0000259" key="2">
    <source>
        <dbReference type="SMART" id="SM00093"/>
    </source>
</evidence>
<dbReference type="InterPro" id="IPR023795">
    <property type="entry name" value="Serpin_CS"/>
</dbReference>
<dbReference type="Pfam" id="PF00079">
    <property type="entry name" value="Serpin"/>
    <property type="match status" value="1"/>
</dbReference>
<dbReference type="PANTHER" id="PTHR11461">
    <property type="entry name" value="SERINE PROTEASE INHIBITOR, SERPIN"/>
    <property type="match status" value="1"/>
</dbReference>
<dbReference type="InterPro" id="IPR023796">
    <property type="entry name" value="Serpin_dom"/>
</dbReference>
<feature type="domain" description="Serpin" evidence="2">
    <location>
        <begin position="63"/>
        <end position="412"/>
    </location>
</feature>
<evidence type="ECO:0000313" key="3">
    <source>
        <dbReference type="EMBL" id="ADD07919.1"/>
    </source>
</evidence>
<organism evidence="3 4">
    <name type="scientific">Aciduliprofundum boonei (strain DSM 19572 / T469)</name>
    <dbReference type="NCBI Taxonomy" id="439481"/>
    <lineage>
        <taxon>Archaea</taxon>
        <taxon>Methanobacteriati</taxon>
        <taxon>Thermoplasmatota</taxon>
        <taxon>DHVE2 group</taxon>
        <taxon>Candidatus Aciduliprofundum</taxon>
    </lineage>
</organism>
<protein>
    <submittedName>
        <fullName evidence="3">Proteinase inhibitor I4 serpin</fullName>
    </submittedName>
</protein>
<reference evidence="3" key="1">
    <citation type="submission" date="2010-02" db="EMBL/GenBank/DDBJ databases">
        <title>Complete sequence of Aciduliprofundum boonei T469.</title>
        <authorList>
            <consortium name="US DOE Joint Genome Institute"/>
            <person name="Lucas S."/>
            <person name="Copeland A."/>
            <person name="Lapidus A."/>
            <person name="Cheng J.-F."/>
            <person name="Bruce D."/>
            <person name="Goodwin L."/>
            <person name="Pitluck S."/>
            <person name="Saunders E."/>
            <person name="Detter J.C."/>
            <person name="Han C."/>
            <person name="Tapia R."/>
            <person name="Land M."/>
            <person name="Hauser L."/>
            <person name="Kyrpides N."/>
            <person name="Mikhailova N."/>
            <person name="Flores G."/>
            <person name="Reysenbach A.-L."/>
            <person name="Woyke T."/>
        </authorList>
    </citation>
    <scope>NUCLEOTIDE SEQUENCE</scope>
    <source>
        <strain evidence="3">T469</strain>
    </source>
</reference>
<evidence type="ECO:0000256" key="1">
    <source>
        <dbReference type="RuleBase" id="RU000411"/>
    </source>
</evidence>
<name>B5IEP5_ACIB4</name>
<dbReference type="GeneID" id="8827043"/>
<accession>B5IEP5</accession>
<gene>
    <name evidence="3" type="ordered locus">Aboo_0107</name>
</gene>